<name>A0A6J6JC48_9ZZZZ</name>
<dbReference type="EMBL" id="CAEZVP010000091">
    <property type="protein sequence ID" value="CAB4634677.1"/>
    <property type="molecule type" value="Genomic_DNA"/>
</dbReference>
<accession>A0A6J6JC48</accession>
<sequence>MRSGVSKSRSSKDEFNPLVRPACISISLAARISALRDWIASAIASSAALRSAPVARFNVRPARRALSASEFTNSCEFI</sequence>
<dbReference type="AlphaFoldDB" id="A0A6J6JC48"/>
<organism evidence="1">
    <name type="scientific">freshwater metagenome</name>
    <dbReference type="NCBI Taxonomy" id="449393"/>
    <lineage>
        <taxon>unclassified sequences</taxon>
        <taxon>metagenomes</taxon>
        <taxon>ecological metagenomes</taxon>
    </lineage>
</organism>
<gene>
    <name evidence="1" type="ORF">UFOPK2046_00577</name>
</gene>
<evidence type="ECO:0000313" key="1">
    <source>
        <dbReference type="EMBL" id="CAB4634677.1"/>
    </source>
</evidence>
<proteinExistence type="predicted"/>
<protein>
    <submittedName>
        <fullName evidence="1">Unannotated protein</fullName>
    </submittedName>
</protein>
<reference evidence="1" key="1">
    <citation type="submission" date="2020-05" db="EMBL/GenBank/DDBJ databases">
        <authorList>
            <person name="Chiriac C."/>
            <person name="Salcher M."/>
            <person name="Ghai R."/>
            <person name="Kavagutti S V."/>
        </authorList>
    </citation>
    <scope>NUCLEOTIDE SEQUENCE</scope>
</reference>